<comment type="similarity">
    <text evidence="2">Belongs to the serine/threonine dehydratase family.</text>
</comment>
<dbReference type="GO" id="GO:0003941">
    <property type="term" value="F:L-serine ammonia-lyase activity"/>
    <property type="evidence" value="ECO:0007669"/>
    <property type="project" value="TreeGrafter"/>
</dbReference>
<accession>A0A0S2I0W2</accession>
<dbReference type="KEGG" id="blq:L21SP5_02250"/>
<evidence type="ECO:0000313" key="6">
    <source>
        <dbReference type="EMBL" id="ALO15883.1"/>
    </source>
</evidence>
<evidence type="ECO:0000313" key="7">
    <source>
        <dbReference type="Proteomes" id="UP000064893"/>
    </source>
</evidence>
<dbReference type="AlphaFoldDB" id="A0A0S2I0W2"/>
<evidence type="ECO:0000256" key="2">
    <source>
        <dbReference type="ARBA" id="ARBA00010869"/>
    </source>
</evidence>
<name>A0A0S2I0W2_9BACT</name>
<reference evidence="6 7" key="1">
    <citation type="submission" date="2015-11" db="EMBL/GenBank/DDBJ databases">
        <title>Description and complete genome sequence of a novel strain predominating in hypersaline microbial mats and representing a new family of the Bacteriodetes phylum.</title>
        <authorList>
            <person name="Spring S."/>
            <person name="Bunk B."/>
            <person name="Sproer C."/>
            <person name="Klenk H.-P."/>
        </authorList>
    </citation>
    <scope>NUCLEOTIDE SEQUENCE [LARGE SCALE GENOMIC DNA]</scope>
    <source>
        <strain evidence="6 7">L21-Spi-D4</strain>
    </source>
</reference>
<dbReference type="Gene3D" id="3.40.50.1100">
    <property type="match status" value="2"/>
</dbReference>
<dbReference type="Pfam" id="PF00291">
    <property type="entry name" value="PALP"/>
    <property type="match status" value="1"/>
</dbReference>
<dbReference type="GO" id="GO:0000287">
    <property type="term" value="F:magnesium ion binding"/>
    <property type="evidence" value="ECO:0007669"/>
    <property type="project" value="TreeGrafter"/>
</dbReference>
<evidence type="ECO:0000259" key="5">
    <source>
        <dbReference type="Pfam" id="PF00291"/>
    </source>
</evidence>
<comment type="cofactor">
    <cofactor evidence="1">
        <name>pyridoxal 5'-phosphate</name>
        <dbReference type="ChEBI" id="CHEBI:597326"/>
    </cofactor>
</comment>
<dbReference type="GO" id="GO:0070179">
    <property type="term" value="P:D-serine biosynthetic process"/>
    <property type="evidence" value="ECO:0007669"/>
    <property type="project" value="TreeGrafter"/>
</dbReference>
<dbReference type="Proteomes" id="UP000064893">
    <property type="component" value="Chromosome"/>
</dbReference>
<keyword evidence="7" id="KW-1185">Reference proteome</keyword>
<keyword evidence="4 6" id="KW-0456">Lyase</keyword>
<dbReference type="EC" id="4.2.1.-" evidence="6"/>
<dbReference type="PATRIC" id="fig|1307839.3.peg.2370"/>
<dbReference type="EMBL" id="CP013118">
    <property type="protein sequence ID" value="ALO15883.1"/>
    <property type="molecule type" value="Genomic_DNA"/>
</dbReference>
<dbReference type="GO" id="GO:0030378">
    <property type="term" value="F:serine racemase activity"/>
    <property type="evidence" value="ECO:0007669"/>
    <property type="project" value="TreeGrafter"/>
</dbReference>
<dbReference type="InterPro" id="IPR001926">
    <property type="entry name" value="TrpB-like_PALP"/>
</dbReference>
<keyword evidence="3" id="KW-0663">Pyridoxal phosphate</keyword>
<dbReference type="GO" id="GO:0030170">
    <property type="term" value="F:pyridoxal phosphate binding"/>
    <property type="evidence" value="ECO:0007669"/>
    <property type="project" value="TreeGrafter"/>
</dbReference>
<sequence>MTLHYKKEDIIAAYERVRQRIHKTPVLTSALINEMAETKLYFKCENLQKAGSFKIRGATNAILQLSEDEKKKGVVTHSSGNFAQALALAARDLFVPAYIVMPDNAPRVKVDAVKAYGADIRFCKNTQTERVRAMEEWQQETGATFLHPYDNPHVILGQSSCAYELLNQVSELDNIVSPVGGGGLISGTALTASFFSPNTNVFAAEPKGADDAWHSFNYGKIFPSENPQTIADGLLTSLGEYTFPVIRKLVSDIYTVTDEEIIEAMKIVWTRMKIIIEPSSATSLAVILKHKAQFRDQKTALIISGGNVDLNRLPF</sequence>
<dbReference type="GO" id="GO:0018114">
    <property type="term" value="F:threonine racemase activity"/>
    <property type="evidence" value="ECO:0007669"/>
    <property type="project" value="TreeGrafter"/>
</dbReference>
<evidence type="ECO:0000256" key="3">
    <source>
        <dbReference type="ARBA" id="ARBA00022898"/>
    </source>
</evidence>
<dbReference type="RefSeq" id="WP_057953304.1">
    <property type="nucleotide sequence ID" value="NZ_CP013118.1"/>
</dbReference>
<dbReference type="STRING" id="1307839.L21SP5_02250"/>
<dbReference type="SUPFAM" id="SSF53686">
    <property type="entry name" value="Tryptophan synthase beta subunit-like PLP-dependent enzymes"/>
    <property type="match status" value="1"/>
</dbReference>
<feature type="domain" description="Tryptophan synthase beta chain-like PALP" evidence="5">
    <location>
        <begin position="18"/>
        <end position="305"/>
    </location>
</feature>
<evidence type="ECO:0000256" key="4">
    <source>
        <dbReference type="ARBA" id="ARBA00023239"/>
    </source>
</evidence>
<dbReference type="GO" id="GO:0005524">
    <property type="term" value="F:ATP binding"/>
    <property type="evidence" value="ECO:0007669"/>
    <property type="project" value="TreeGrafter"/>
</dbReference>
<dbReference type="CDD" id="cd01562">
    <property type="entry name" value="Thr-dehyd"/>
    <property type="match status" value="1"/>
</dbReference>
<dbReference type="PANTHER" id="PTHR43050:SF1">
    <property type="entry name" value="SERINE RACEMASE"/>
    <property type="match status" value="1"/>
</dbReference>
<evidence type="ECO:0000256" key="1">
    <source>
        <dbReference type="ARBA" id="ARBA00001933"/>
    </source>
</evidence>
<dbReference type="OrthoDB" id="9811476at2"/>
<protein>
    <submittedName>
        <fullName evidence="6">Phenylserine dehydratase</fullName>
        <ecNumber evidence="6">4.2.1.-</ecNumber>
    </submittedName>
</protein>
<dbReference type="FunFam" id="3.40.50.1100:FF:000007">
    <property type="entry name" value="L-threonine dehydratase catabolic TdcB"/>
    <property type="match status" value="1"/>
</dbReference>
<dbReference type="PANTHER" id="PTHR43050">
    <property type="entry name" value="SERINE / THREONINE RACEMASE FAMILY MEMBER"/>
    <property type="match status" value="1"/>
</dbReference>
<organism evidence="6 7">
    <name type="scientific">Salinivirga cyanobacteriivorans</name>
    <dbReference type="NCBI Taxonomy" id="1307839"/>
    <lineage>
        <taxon>Bacteria</taxon>
        <taxon>Pseudomonadati</taxon>
        <taxon>Bacteroidota</taxon>
        <taxon>Bacteroidia</taxon>
        <taxon>Bacteroidales</taxon>
        <taxon>Salinivirgaceae</taxon>
        <taxon>Salinivirga</taxon>
    </lineage>
</organism>
<dbReference type="InterPro" id="IPR036052">
    <property type="entry name" value="TrpB-like_PALP_sf"/>
</dbReference>
<gene>
    <name evidence="6" type="primary">psdht</name>
    <name evidence="6" type="ORF">L21SP5_02250</name>
</gene>
<proteinExistence type="inferred from homology"/>